<feature type="signal peptide" evidence="3">
    <location>
        <begin position="1"/>
        <end position="25"/>
    </location>
</feature>
<dbReference type="InterPro" id="IPR038539">
    <property type="entry name" value="Anti-LPS_factor/Scygonadin_sf"/>
</dbReference>
<evidence type="ECO:0000256" key="3">
    <source>
        <dbReference type="SAM" id="SignalP"/>
    </source>
</evidence>
<dbReference type="EMBL" id="HABY01000044">
    <property type="protein sequence ID" value="CDK12573.1"/>
    <property type="molecule type" value="Transcribed_RNA"/>
</dbReference>
<protein>
    <submittedName>
        <fullName evidence="4">Anti-LPS-factor-like-3 protein</fullName>
    </submittedName>
</protein>
<sequence length="123" mass="13906">MRGLGVSCLVLVVMVVVLLPQQSEAQWQAVVPVLVNKIKGLWRDGEFELMGHICNYSVTPKIKRWQLYYKGRMWCPGWTTIRGEAETRSQSGVVGKTVSDFVEKAHNAGFITEQQARQWLAGQ</sequence>
<evidence type="ECO:0000313" key="4">
    <source>
        <dbReference type="EMBL" id="CDK12573.1"/>
    </source>
</evidence>
<gene>
    <name evidence="4" type="primary">anti-LPS-factor-like-3</name>
</gene>
<dbReference type="GO" id="GO:0042742">
    <property type="term" value="P:defense response to bacterium"/>
    <property type="evidence" value="ECO:0007669"/>
    <property type="project" value="UniProtKB-KW"/>
</dbReference>
<keyword evidence="3" id="KW-0732">Signal</keyword>
<dbReference type="Gene3D" id="3.30.160.320">
    <property type="match status" value="1"/>
</dbReference>
<evidence type="ECO:0000256" key="2">
    <source>
        <dbReference type="ARBA" id="ARBA00023022"/>
    </source>
</evidence>
<accession>W6MH75</accession>
<reference evidence="4" key="1">
    <citation type="submission" date="2013-06" db="EMBL/GenBank/DDBJ databases">
        <authorList>
            <person name="Groh K."/>
        </authorList>
    </citation>
    <scope>NUCLEOTIDE SEQUENCE</scope>
    <source>
        <tissue evidence="4">Antennules</tissue>
    </source>
</reference>
<name>W6MH75_9EUCA</name>
<reference evidence="4" key="2">
    <citation type="submission" date="2014-02" db="EMBL/GenBank/DDBJ databases">
        <title>The hermit crab's nose antennal transcriptomics.</title>
        <authorList>
            <person name="Groh K.C."/>
            <person name="Vogel H."/>
            <person name="Stensmyr M.C."/>
            <person name="Grosse-Wilde E."/>
            <person name="Hansson B.S."/>
        </authorList>
    </citation>
    <scope>NUCLEOTIDE SEQUENCE</scope>
    <source>
        <tissue evidence="4">Antennules</tissue>
    </source>
</reference>
<keyword evidence="1" id="KW-0929">Antimicrobial</keyword>
<feature type="non-terminal residue" evidence="4">
    <location>
        <position position="1"/>
    </location>
</feature>
<organism evidence="4">
    <name type="scientific">Coenobita clypeatus</name>
    <dbReference type="NCBI Taxonomy" id="474045"/>
    <lineage>
        <taxon>Eukaryota</taxon>
        <taxon>Metazoa</taxon>
        <taxon>Ecdysozoa</taxon>
        <taxon>Arthropoda</taxon>
        <taxon>Crustacea</taxon>
        <taxon>Multicrustacea</taxon>
        <taxon>Malacostraca</taxon>
        <taxon>Eumalacostraca</taxon>
        <taxon>Eucarida</taxon>
        <taxon>Decapoda</taxon>
        <taxon>Pleocyemata</taxon>
        <taxon>Anomura</taxon>
        <taxon>Paguroidea</taxon>
        <taxon>Coenobitidae</taxon>
        <taxon>Coenobita</taxon>
    </lineage>
</organism>
<evidence type="ECO:0000256" key="1">
    <source>
        <dbReference type="ARBA" id="ARBA00022529"/>
    </source>
</evidence>
<keyword evidence="2" id="KW-0044">Antibiotic</keyword>
<dbReference type="InterPro" id="IPR024509">
    <property type="entry name" value="Anti-LPS_factor/Scygonadin"/>
</dbReference>
<feature type="chain" id="PRO_5004878350" evidence="3">
    <location>
        <begin position="26"/>
        <end position="123"/>
    </location>
</feature>
<dbReference type="Pfam" id="PF11630">
    <property type="entry name" value="Anti-LPS-SCYG"/>
    <property type="match status" value="1"/>
</dbReference>
<proteinExistence type="predicted"/>
<dbReference type="AlphaFoldDB" id="W6MH75"/>